<sequence>MYIDIAARYIEAARALRKAVRARPVHSGGIRAARDVDAVVGRDNAYFAALDRYASAFKAFVASGDVHRALRDDQFAVRVDAVIAGRNVQRAARYGGRSIAVDGVVGRIYHNRTAADD</sequence>
<protein>
    <submittedName>
        <fullName evidence="1">Uncharacterized protein</fullName>
    </submittedName>
</protein>
<gene>
    <name evidence="1" type="ORF">SDC9_137586</name>
</gene>
<evidence type="ECO:0000313" key="1">
    <source>
        <dbReference type="EMBL" id="MPM90465.1"/>
    </source>
</evidence>
<name>A0A645DMJ1_9ZZZZ</name>
<comment type="caution">
    <text evidence="1">The sequence shown here is derived from an EMBL/GenBank/DDBJ whole genome shotgun (WGS) entry which is preliminary data.</text>
</comment>
<reference evidence="1" key="1">
    <citation type="submission" date="2019-08" db="EMBL/GenBank/DDBJ databases">
        <authorList>
            <person name="Kucharzyk K."/>
            <person name="Murdoch R.W."/>
            <person name="Higgins S."/>
            <person name="Loffler F."/>
        </authorList>
    </citation>
    <scope>NUCLEOTIDE SEQUENCE</scope>
</reference>
<organism evidence="1">
    <name type="scientific">bioreactor metagenome</name>
    <dbReference type="NCBI Taxonomy" id="1076179"/>
    <lineage>
        <taxon>unclassified sequences</taxon>
        <taxon>metagenomes</taxon>
        <taxon>ecological metagenomes</taxon>
    </lineage>
</organism>
<dbReference type="AlphaFoldDB" id="A0A645DMJ1"/>
<accession>A0A645DMJ1</accession>
<proteinExistence type="predicted"/>
<dbReference type="EMBL" id="VSSQ01037705">
    <property type="protein sequence ID" value="MPM90465.1"/>
    <property type="molecule type" value="Genomic_DNA"/>
</dbReference>